<dbReference type="AlphaFoldDB" id="A0A8X7WG14"/>
<organism evidence="2 3">
    <name type="scientific">Brassica carinata</name>
    <name type="common">Ethiopian mustard</name>
    <name type="synonym">Abyssinian cabbage</name>
    <dbReference type="NCBI Taxonomy" id="52824"/>
    <lineage>
        <taxon>Eukaryota</taxon>
        <taxon>Viridiplantae</taxon>
        <taxon>Streptophyta</taxon>
        <taxon>Embryophyta</taxon>
        <taxon>Tracheophyta</taxon>
        <taxon>Spermatophyta</taxon>
        <taxon>Magnoliopsida</taxon>
        <taxon>eudicotyledons</taxon>
        <taxon>Gunneridae</taxon>
        <taxon>Pentapetalae</taxon>
        <taxon>rosids</taxon>
        <taxon>malvids</taxon>
        <taxon>Brassicales</taxon>
        <taxon>Brassicaceae</taxon>
        <taxon>Brassiceae</taxon>
        <taxon>Brassica</taxon>
    </lineage>
</organism>
<sequence length="184" mass="20316">MRGTGRMDKSMCGLKVVGRVTRALSECLDQHSECAVGYARDEHPAREETACSRSRTRSLECAGWMHRAGSKHHGRPNAGVYMLGQTTRWIESDKTAFNAERTRGLGRDGFGLTWPDKTDGRARSSSPAHGELDRHRDARPITLGFTYPRGTGQAKNTRTRWLGRAGELTRARKDTNRTAGCAAG</sequence>
<evidence type="ECO:0000256" key="1">
    <source>
        <dbReference type="SAM" id="MobiDB-lite"/>
    </source>
</evidence>
<comment type="caution">
    <text evidence="2">The sequence shown here is derived from an EMBL/GenBank/DDBJ whole genome shotgun (WGS) entry which is preliminary data.</text>
</comment>
<evidence type="ECO:0000313" key="2">
    <source>
        <dbReference type="EMBL" id="KAG2328577.1"/>
    </source>
</evidence>
<dbReference type="Proteomes" id="UP000886595">
    <property type="component" value="Unassembled WGS sequence"/>
</dbReference>
<name>A0A8X7WG14_BRACI</name>
<keyword evidence="3" id="KW-1185">Reference proteome</keyword>
<accession>A0A8X7WG14</accession>
<dbReference type="EMBL" id="JAAMPC010000002">
    <property type="protein sequence ID" value="KAG2328577.1"/>
    <property type="molecule type" value="Genomic_DNA"/>
</dbReference>
<protein>
    <submittedName>
        <fullName evidence="2">Uncharacterized protein</fullName>
    </submittedName>
</protein>
<gene>
    <name evidence="2" type="ORF">Bca52824_011305</name>
</gene>
<reference evidence="2 3" key="1">
    <citation type="submission" date="2020-02" db="EMBL/GenBank/DDBJ databases">
        <authorList>
            <person name="Ma Q."/>
            <person name="Huang Y."/>
            <person name="Song X."/>
            <person name="Pei D."/>
        </authorList>
    </citation>
    <scope>NUCLEOTIDE SEQUENCE [LARGE SCALE GENOMIC DNA]</scope>
    <source>
        <strain evidence="2">Sxm20200214</strain>
        <tissue evidence="2">Leaf</tissue>
    </source>
</reference>
<proteinExistence type="predicted"/>
<feature type="region of interest" description="Disordered" evidence="1">
    <location>
        <begin position="108"/>
        <end position="137"/>
    </location>
</feature>
<evidence type="ECO:0000313" key="3">
    <source>
        <dbReference type="Proteomes" id="UP000886595"/>
    </source>
</evidence>